<dbReference type="Gene3D" id="3.40.50.300">
    <property type="entry name" value="P-loop containing nucleotide triphosphate hydrolases"/>
    <property type="match status" value="1"/>
</dbReference>
<dbReference type="InterPro" id="IPR032675">
    <property type="entry name" value="LRR_dom_sf"/>
</dbReference>
<dbReference type="AlphaFoldDB" id="A0ABD3J259"/>
<protein>
    <submittedName>
        <fullName evidence="7">Uncharacterized protein</fullName>
    </submittedName>
</protein>
<feature type="domain" description="Disease resistance protein winged helix" evidence="5">
    <location>
        <begin position="425"/>
        <end position="503"/>
    </location>
</feature>
<dbReference type="Proteomes" id="UP001634007">
    <property type="component" value="Unassembled WGS sequence"/>
</dbReference>
<evidence type="ECO:0000313" key="8">
    <source>
        <dbReference type="Proteomes" id="UP001634007"/>
    </source>
</evidence>
<gene>
    <name evidence="7" type="ORF">ACJRO7_005256</name>
</gene>
<organism evidence="7 8">
    <name type="scientific">Eucalyptus globulus</name>
    <name type="common">Tasmanian blue gum</name>
    <dbReference type="NCBI Taxonomy" id="34317"/>
    <lineage>
        <taxon>Eukaryota</taxon>
        <taxon>Viridiplantae</taxon>
        <taxon>Streptophyta</taxon>
        <taxon>Embryophyta</taxon>
        <taxon>Tracheophyta</taxon>
        <taxon>Spermatophyta</taxon>
        <taxon>Magnoliopsida</taxon>
        <taxon>eudicotyledons</taxon>
        <taxon>Gunneridae</taxon>
        <taxon>Pentapetalae</taxon>
        <taxon>rosids</taxon>
        <taxon>malvids</taxon>
        <taxon>Myrtales</taxon>
        <taxon>Myrtaceae</taxon>
        <taxon>Myrtoideae</taxon>
        <taxon>Eucalypteae</taxon>
        <taxon>Eucalyptus</taxon>
    </lineage>
</organism>
<feature type="compositionally biased region" description="Acidic residues" evidence="3">
    <location>
        <begin position="943"/>
        <end position="956"/>
    </location>
</feature>
<dbReference type="InterPro" id="IPR044974">
    <property type="entry name" value="Disease_R_plants"/>
</dbReference>
<dbReference type="PRINTS" id="PR00364">
    <property type="entry name" value="DISEASERSIST"/>
</dbReference>
<evidence type="ECO:0000313" key="7">
    <source>
        <dbReference type="EMBL" id="KAL3720408.1"/>
    </source>
</evidence>
<dbReference type="InterPro" id="IPR002182">
    <property type="entry name" value="NB-ARC"/>
</dbReference>
<dbReference type="PANTHER" id="PTHR23155">
    <property type="entry name" value="DISEASE RESISTANCE PROTEIN RP"/>
    <property type="match status" value="1"/>
</dbReference>
<feature type="domain" description="Disease resistance R13L4/SHOC-2-like LRR" evidence="6">
    <location>
        <begin position="593"/>
        <end position="900"/>
    </location>
</feature>
<dbReference type="Pfam" id="PF23559">
    <property type="entry name" value="WHD_DRP"/>
    <property type="match status" value="1"/>
</dbReference>
<sequence>MAASNTITYTWAAEAAAEIVSQKLEMLLSHPVCLRCSLTEPLAKEAREKLAMIQEFFSTRDSLSPSTVRWLGRLLQAMYDAEEFIDKFHLREARGRHKALHMATRPPATLISKCKLRRDLSNLVNKMRELCQDQCFTGKEAKGKTRKASPASVLGQDEKQERLTSLWDWQASINSLWREKKEEIKERIGEGPKSGNLGWTFIRGEPGAGKTSIARWVYREAMYLGFKWRAWVHLSPSMDMQEFLFEVLKQIRKLARELKDMNLQEMTEIHPHELAKWKKFLIVLDGVHTSNVQLLGGLARILRHGQGHIIITTQDDLIANTMGGFEKPIEPKKLNQQESREMLSLKLRGVPDGQKLSNEEEAILETCQGSLLRISLILGLLPHAGKQERAALAKDGSKMSLLDLLKLSYQKLPAPLKPCFIYMVLFPRATPIRTRKLVRLWLAEGLLDMHCCGGEWKTTRAPEDVGETFILELAERNMIDVASWRADGSPKTCHMLNSLYDVIRPIAMDTGFLYVHDARKSKDENDRYPTGQQQELLAQPRETKVRWLAEHTNIVRDSRSGSNPDLNLRYVRSFLSFFMRRGMLTKDISTFLRKMTSKTAYRLLRVLDLEGVYKPSLHGVLHKLVLLKYLGLRSTALPSIPRAVADLQYLETLDIKDTCITSLPNSFWMARNLRHLHLNWFYINLKTIFKARSNNVMALSRLQTLSGLVMGEVKENSVQMDSLTKLKLFLHQLDRDTSGSAGKAVADWISSRLPNLRSLTFGVTKKAQPAKEAKKKTSQIGLLPELSLAGHRELFALYLLGQLKEPNWKQLLPVSLQVLTLSGSKLEADMMAELGGLLKHLRTFRLLGNSFLGTSLKFARDGFPSLLILKIWKLPCLREVIVEQGAMPHLRVLELRHLKSLTIVEDIKECKELENIDITSESDTLVKELRGKIGVKTNLNFEEDIERSEDGDDSDDDTKATAPS</sequence>
<dbReference type="InterPro" id="IPR055414">
    <property type="entry name" value="LRR_R13L4/SHOC2-like"/>
</dbReference>
<dbReference type="GO" id="GO:0006952">
    <property type="term" value="P:defense response"/>
    <property type="evidence" value="ECO:0007669"/>
    <property type="project" value="UniProtKB-KW"/>
</dbReference>
<evidence type="ECO:0000256" key="2">
    <source>
        <dbReference type="ARBA" id="ARBA00022821"/>
    </source>
</evidence>
<keyword evidence="1" id="KW-0677">Repeat</keyword>
<keyword evidence="2" id="KW-0611">Plant defense</keyword>
<dbReference type="EMBL" id="JBJKBG010000010">
    <property type="protein sequence ID" value="KAL3720408.1"/>
    <property type="molecule type" value="Genomic_DNA"/>
</dbReference>
<feature type="domain" description="NB-ARC" evidence="4">
    <location>
        <begin position="181"/>
        <end position="346"/>
    </location>
</feature>
<comment type="caution">
    <text evidence="7">The sequence shown here is derived from an EMBL/GenBank/DDBJ whole genome shotgun (WGS) entry which is preliminary data.</text>
</comment>
<evidence type="ECO:0000259" key="5">
    <source>
        <dbReference type="Pfam" id="PF23559"/>
    </source>
</evidence>
<dbReference type="InterPro" id="IPR027417">
    <property type="entry name" value="P-loop_NTPase"/>
</dbReference>
<dbReference type="Gene3D" id="3.80.10.10">
    <property type="entry name" value="Ribonuclease Inhibitor"/>
    <property type="match status" value="1"/>
</dbReference>
<evidence type="ECO:0000256" key="1">
    <source>
        <dbReference type="ARBA" id="ARBA00022737"/>
    </source>
</evidence>
<dbReference type="InterPro" id="IPR036388">
    <property type="entry name" value="WH-like_DNA-bd_sf"/>
</dbReference>
<keyword evidence="8" id="KW-1185">Reference proteome</keyword>
<name>A0ABD3J259_EUCGL</name>
<dbReference type="SUPFAM" id="SSF52540">
    <property type="entry name" value="P-loop containing nucleoside triphosphate hydrolases"/>
    <property type="match status" value="1"/>
</dbReference>
<proteinExistence type="predicted"/>
<reference evidence="7 8" key="1">
    <citation type="submission" date="2024-11" db="EMBL/GenBank/DDBJ databases">
        <title>Chromosome-level genome assembly of Eucalyptus globulus Labill. provides insights into its genome evolution.</title>
        <authorList>
            <person name="Li X."/>
        </authorList>
    </citation>
    <scope>NUCLEOTIDE SEQUENCE [LARGE SCALE GENOMIC DNA]</scope>
    <source>
        <strain evidence="7">CL2024</strain>
        <tissue evidence="7">Fresh tender leaves</tissue>
    </source>
</reference>
<accession>A0ABD3J259</accession>
<dbReference type="Pfam" id="PF23598">
    <property type="entry name" value="LRR_14"/>
    <property type="match status" value="1"/>
</dbReference>
<evidence type="ECO:0000259" key="4">
    <source>
        <dbReference type="Pfam" id="PF00931"/>
    </source>
</evidence>
<dbReference type="GO" id="GO:0051707">
    <property type="term" value="P:response to other organism"/>
    <property type="evidence" value="ECO:0007669"/>
    <property type="project" value="UniProtKB-ARBA"/>
</dbReference>
<feature type="region of interest" description="Disordered" evidence="3">
    <location>
        <begin position="943"/>
        <end position="964"/>
    </location>
</feature>
<dbReference type="Pfam" id="PF00931">
    <property type="entry name" value="NB-ARC"/>
    <property type="match status" value="1"/>
</dbReference>
<dbReference type="Gene3D" id="1.10.10.10">
    <property type="entry name" value="Winged helix-like DNA-binding domain superfamily/Winged helix DNA-binding domain"/>
    <property type="match status" value="1"/>
</dbReference>
<dbReference type="PANTHER" id="PTHR23155:SF955">
    <property type="entry name" value="AAA+ ATPASE DOMAIN-CONTAINING PROTEIN"/>
    <property type="match status" value="1"/>
</dbReference>
<dbReference type="InterPro" id="IPR058922">
    <property type="entry name" value="WHD_DRP"/>
</dbReference>
<evidence type="ECO:0000256" key="3">
    <source>
        <dbReference type="SAM" id="MobiDB-lite"/>
    </source>
</evidence>
<dbReference type="SUPFAM" id="SSF52058">
    <property type="entry name" value="L domain-like"/>
    <property type="match status" value="1"/>
</dbReference>
<evidence type="ECO:0000259" key="6">
    <source>
        <dbReference type="Pfam" id="PF23598"/>
    </source>
</evidence>